<dbReference type="PANTHER" id="PTHR31807:SF37">
    <property type="entry name" value="HAUS AUGMIN-LIKE COMPLEX SUBUNIT 8"/>
    <property type="match status" value="1"/>
</dbReference>
<feature type="region of interest" description="Disordered" evidence="1">
    <location>
        <begin position="337"/>
        <end position="407"/>
    </location>
</feature>
<feature type="compositionally biased region" description="Polar residues" evidence="1">
    <location>
        <begin position="390"/>
        <end position="399"/>
    </location>
</feature>
<reference evidence="2 3" key="1">
    <citation type="submission" date="2020-12" db="EMBL/GenBank/DDBJ databases">
        <title>Concerted genomic and epigenomic changes stabilize Arabidopsis allopolyploids.</title>
        <authorList>
            <person name="Chen Z."/>
        </authorList>
    </citation>
    <scope>NUCLEOTIDE SEQUENCE [LARGE SCALE GENOMIC DNA]</scope>
    <source>
        <strain evidence="2">As9502</strain>
        <tissue evidence="2">Leaf</tissue>
    </source>
</reference>
<dbReference type="GO" id="GO:0005880">
    <property type="term" value="C:nuclear microtubule"/>
    <property type="evidence" value="ECO:0007669"/>
    <property type="project" value="TreeGrafter"/>
</dbReference>
<feature type="region of interest" description="Disordered" evidence="1">
    <location>
        <begin position="230"/>
        <end position="314"/>
    </location>
</feature>
<dbReference type="PANTHER" id="PTHR31807">
    <property type="entry name" value="AUGMIN FAMILY MEMBER"/>
    <property type="match status" value="1"/>
</dbReference>
<evidence type="ECO:0000313" key="2">
    <source>
        <dbReference type="EMBL" id="KAG7622394.1"/>
    </source>
</evidence>
<dbReference type="Proteomes" id="UP000694251">
    <property type="component" value="Chromosome 4"/>
</dbReference>
<feature type="compositionally biased region" description="Polar residues" evidence="1">
    <location>
        <begin position="347"/>
        <end position="363"/>
    </location>
</feature>
<organism evidence="2 3">
    <name type="scientific">Arabidopsis suecica</name>
    <name type="common">Swedish thale-cress</name>
    <name type="synonym">Cardaminopsis suecica</name>
    <dbReference type="NCBI Taxonomy" id="45249"/>
    <lineage>
        <taxon>Eukaryota</taxon>
        <taxon>Viridiplantae</taxon>
        <taxon>Streptophyta</taxon>
        <taxon>Embryophyta</taxon>
        <taxon>Tracheophyta</taxon>
        <taxon>Spermatophyta</taxon>
        <taxon>Magnoliopsida</taxon>
        <taxon>eudicotyledons</taxon>
        <taxon>Gunneridae</taxon>
        <taxon>Pentapetalae</taxon>
        <taxon>rosids</taxon>
        <taxon>malvids</taxon>
        <taxon>Brassicales</taxon>
        <taxon>Brassicaceae</taxon>
        <taxon>Camelineae</taxon>
        <taxon>Arabidopsis</taxon>
    </lineage>
</organism>
<sequence>MSSFFPLPPAIGKSTGCGVRDESQSLVVWAIEDYSIPESIDPDMINLKIETAIVKKFNLRSSAVVTTWIFGSAENAWLAESKVKLWESEFRVSLHKGGDKRARLNMMLADVIYYVWNWKAPTNLAVLTENKEEMEQDPKFFRFRQALENKGFFVAVEHPETLINQETAVEDPPDDSPIPYYPSDNPQKLAFWYKEDSEAYRAKYKQVRATETTRRRLLLLSERNNAVVATRRPRTVEVSSRYRSPTPTKNGRCPSPSVTRPTVSSSSQSVAAKRAVSAERKHPSTPPSPTSPSTPIRDLSIDLPASSRRLSTSRLPESLWPSTMRILSVLFQSDSVSVPVSKKERPVSSSSGDRTLRPSSNIAQKHKAETTFVSRKPTPERKRSPLKGKNNVSDLSENSKPVDGPHSRLIEQHRSSKVTILIYGGAETKWLTESQDRLWDSGFQVFLCKGDKRAIFNMIITQLVFWSWNWKAPTNLAVLTENKEEMEQDPKFFRFRQALENKGFFVAVEHPETLINQETAVEDPPDDSPIPYYQYASDNTLKLAYWSKEDDEAFRSKHEEV</sequence>
<accession>A0A8T2EJ92</accession>
<dbReference type="AlphaFoldDB" id="A0A8T2EJ92"/>
<keyword evidence="3" id="KW-1185">Reference proteome</keyword>
<evidence type="ECO:0000313" key="3">
    <source>
        <dbReference type="Proteomes" id="UP000694251"/>
    </source>
</evidence>
<protein>
    <submittedName>
        <fullName evidence="2">Uncharacterized protein</fullName>
    </submittedName>
</protein>
<comment type="caution">
    <text evidence="2">The sequence shown here is derived from an EMBL/GenBank/DDBJ whole genome shotgun (WGS) entry which is preliminary data.</text>
</comment>
<gene>
    <name evidence="2" type="ORF">ISN44_As04g031990</name>
</gene>
<dbReference type="GO" id="GO:0005737">
    <property type="term" value="C:cytoplasm"/>
    <property type="evidence" value="ECO:0007669"/>
    <property type="project" value="TreeGrafter"/>
</dbReference>
<evidence type="ECO:0000256" key="1">
    <source>
        <dbReference type="SAM" id="MobiDB-lite"/>
    </source>
</evidence>
<feature type="compositionally biased region" description="Low complexity" evidence="1">
    <location>
        <begin position="255"/>
        <end position="275"/>
    </location>
</feature>
<name>A0A8T2EJ92_ARASU</name>
<proteinExistence type="predicted"/>
<dbReference type="GO" id="GO:0008017">
    <property type="term" value="F:microtubule binding"/>
    <property type="evidence" value="ECO:0007669"/>
    <property type="project" value="TreeGrafter"/>
</dbReference>
<feature type="compositionally biased region" description="Polar residues" evidence="1">
    <location>
        <begin position="237"/>
        <end position="249"/>
    </location>
</feature>
<dbReference type="OrthoDB" id="1057087at2759"/>
<dbReference type="GO" id="GO:0051225">
    <property type="term" value="P:spindle assembly"/>
    <property type="evidence" value="ECO:0007669"/>
    <property type="project" value="TreeGrafter"/>
</dbReference>
<dbReference type="EMBL" id="JAEFBJ010000004">
    <property type="protein sequence ID" value="KAG7622394.1"/>
    <property type="molecule type" value="Genomic_DNA"/>
</dbReference>